<dbReference type="RefSeq" id="WP_145105740.1">
    <property type="nucleotide sequence ID" value="NZ_CP036349.1"/>
</dbReference>
<dbReference type="AlphaFoldDB" id="A0A518K2R8"/>
<dbReference type="KEGG" id="bmei:Spa11_02610"/>
<dbReference type="InterPro" id="IPR027558">
    <property type="entry name" value="Pre_pil_HX9DG_C"/>
</dbReference>
<dbReference type="Pfam" id="PF07596">
    <property type="entry name" value="SBP_bac_10"/>
    <property type="match status" value="1"/>
</dbReference>
<dbReference type="Proteomes" id="UP000316426">
    <property type="component" value="Chromosome"/>
</dbReference>
<gene>
    <name evidence="3" type="ORF">Spa11_02610</name>
</gene>
<proteinExistence type="predicted"/>
<dbReference type="SUPFAM" id="SSF54523">
    <property type="entry name" value="Pili subunits"/>
    <property type="match status" value="1"/>
</dbReference>
<keyword evidence="1" id="KW-0812">Transmembrane</keyword>
<accession>A0A518K2R8</accession>
<organism evidence="3 4">
    <name type="scientific">Botrimarina mediterranea</name>
    <dbReference type="NCBI Taxonomy" id="2528022"/>
    <lineage>
        <taxon>Bacteria</taxon>
        <taxon>Pseudomonadati</taxon>
        <taxon>Planctomycetota</taxon>
        <taxon>Planctomycetia</taxon>
        <taxon>Pirellulales</taxon>
        <taxon>Lacipirellulaceae</taxon>
        <taxon>Botrimarina</taxon>
    </lineage>
</organism>
<dbReference type="NCBIfam" id="TIGR02532">
    <property type="entry name" value="IV_pilin_GFxxxE"/>
    <property type="match status" value="1"/>
</dbReference>
<protein>
    <recommendedName>
        <fullName evidence="2">DUF1559 domain-containing protein</fullName>
    </recommendedName>
</protein>
<dbReference type="EMBL" id="CP036349">
    <property type="protein sequence ID" value="QDV72091.1"/>
    <property type="molecule type" value="Genomic_DNA"/>
</dbReference>
<dbReference type="PROSITE" id="PS00409">
    <property type="entry name" value="PROKAR_NTER_METHYL"/>
    <property type="match status" value="1"/>
</dbReference>
<evidence type="ECO:0000313" key="3">
    <source>
        <dbReference type="EMBL" id="QDV72091.1"/>
    </source>
</evidence>
<feature type="transmembrane region" description="Helical" evidence="1">
    <location>
        <begin position="12"/>
        <end position="41"/>
    </location>
</feature>
<keyword evidence="1" id="KW-1133">Transmembrane helix</keyword>
<evidence type="ECO:0000259" key="2">
    <source>
        <dbReference type="Pfam" id="PF07596"/>
    </source>
</evidence>
<feature type="domain" description="DUF1559" evidence="2">
    <location>
        <begin position="45"/>
        <end position="316"/>
    </location>
</feature>
<reference evidence="3 4" key="1">
    <citation type="submission" date="2019-02" db="EMBL/GenBank/DDBJ databases">
        <title>Deep-cultivation of Planctomycetes and their phenomic and genomic characterization uncovers novel biology.</title>
        <authorList>
            <person name="Wiegand S."/>
            <person name="Jogler M."/>
            <person name="Boedeker C."/>
            <person name="Pinto D."/>
            <person name="Vollmers J."/>
            <person name="Rivas-Marin E."/>
            <person name="Kohn T."/>
            <person name="Peeters S.H."/>
            <person name="Heuer A."/>
            <person name="Rast P."/>
            <person name="Oberbeckmann S."/>
            <person name="Bunk B."/>
            <person name="Jeske O."/>
            <person name="Meyerdierks A."/>
            <person name="Storesund J.E."/>
            <person name="Kallscheuer N."/>
            <person name="Luecker S."/>
            <person name="Lage O.M."/>
            <person name="Pohl T."/>
            <person name="Merkel B.J."/>
            <person name="Hornburger P."/>
            <person name="Mueller R.-W."/>
            <person name="Bruemmer F."/>
            <person name="Labrenz M."/>
            <person name="Spormann A.M."/>
            <person name="Op den Camp H."/>
            <person name="Overmann J."/>
            <person name="Amann R."/>
            <person name="Jetten M.S.M."/>
            <person name="Mascher T."/>
            <person name="Medema M.H."/>
            <person name="Devos D.P."/>
            <person name="Kaster A.-K."/>
            <person name="Ovreas L."/>
            <person name="Rohde M."/>
            <person name="Galperin M.Y."/>
            <person name="Jogler C."/>
        </authorList>
    </citation>
    <scope>NUCLEOTIDE SEQUENCE [LARGE SCALE GENOMIC DNA]</scope>
    <source>
        <strain evidence="3 4">Spa11</strain>
    </source>
</reference>
<dbReference type="InterPro" id="IPR012902">
    <property type="entry name" value="N_methyl_site"/>
</dbReference>
<dbReference type="PANTHER" id="PTHR30093">
    <property type="entry name" value="GENERAL SECRETION PATHWAY PROTEIN G"/>
    <property type="match status" value="1"/>
</dbReference>
<dbReference type="Gene3D" id="3.30.700.10">
    <property type="entry name" value="Glycoprotein, Type 4 Pilin"/>
    <property type="match status" value="1"/>
</dbReference>
<dbReference type="NCBIfam" id="TIGR04294">
    <property type="entry name" value="pre_pil_HX9DG"/>
    <property type="match status" value="1"/>
</dbReference>
<dbReference type="InterPro" id="IPR011453">
    <property type="entry name" value="DUF1559"/>
</dbReference>
<sequence length="334" mass="35693">MKTPPRRRPSLAGFTFAAAGFTLVELLVVIAIIGVLVAMLLPAVQAAREAARRGTCQSHLRQFAIAMQTHHEQFGRFPTGGWSYLWTGDADRGSDRNQPGGWLYNVLPYVEESAVHDMGKGLTGDAKLQAAAQMAQTVVGIAYCPSRRAAALYPFTSSKPIVNAEPSPFVMKTDYAASAGDVVTNNDGPATLDGADTHDWGNAFDATGLFFARSEIRIPQITDGTSKTYAVGEKRVQFGSFEKTVESGGPFDWGDDGLAFVGHGADVARFANVDSPLGPDSATAFHRSFGSAHPTGCGFAMADGSVQWIAYDIDPELHRRNANRADESTTTSTP</sequence>
<evidence type="ECO:0000313" key="4">
    <source>
        <dbReference type="Proteomes" id="UP000316426"/>
    </source>
</evidence>
<dbReference type="InterPro" id="IPR045584">
    <property type="entry name" value="Pilin-like"/>
</dbReference>
<evidence type="ECO:0000256" key="1">
    <source>
        <dbReference type="SAM" id="Phobius"/>
    </source>
</evidence>
<keyword evidence="4" id="KW-1185">Reference proteome</keyword>
<dbReference type="Pfam" id="PF07963">
    <property type="entry name" value="N_methyl"/>
    <property type="match status" value="1"/>
</dbReference>
<dbReference type="PANTHER" id="PTHR30093:SF2">
    <property type="entry name" value="TYPE II SECRETION SYSTEM PROTEIN H"/>
    <property type="match status" value="1"/>
</dbReference>
<keyword evidence="1" id="KW-0472">Membrane</keyword>
<name>A0A518K2R8_9BACT</name>